<reference evidence="1 2" key="1">
    <citation type="submission" date="2018-06" db="EMBL/GenBank/DDBJ databases">
        <title>Complete Genomes of Monosporascus.</title>
        <authorList>
            <person name="Robinson A.J."/>
            <person name="Natvig D.O."/>
        </authorList>
    </citation>
    <scope>NUCLEOTIDE SEQUENCE [LARGE SCALE GENOMIC DNA]</scope>
    <source>
        <strain evidence="1 2">CBS 110550</strain>
    </source>
</reference>
<dbReference type="EMBL" id="QJNU01000513">
    <property type="protein sequence ID" value="RYO96419.1"/>
    <property type="molecule type" value="Genomic_DNA"/>
</dbReference>
<proteinExistence type="predicted"/>
<keyword evidence="2" id="KW-1185">Reference proteome</keyword>
<organism evidence="1 2">
    <name type="scientific">Monosporascus ibericus</name>
    <dbReference type="NCBI Taxonomy" id="155417"/>
    <lineage>
        <taxon>Eukaryota</taxon>
        <taxon>Fungi</taxon>
        <taxon>Dikarya</taxon>
        <taxon>Ascomycota</taxon>
        <taxon>Pezizomycotina</taxon>
        <taxon>Sordariomycetes</taxon>
        <taxon>Xylariomycetidae</taxon>
        <taxon>Xylariales</taxon>
        <taxon>Xylariales incertae sedis</taxon>
        <taxon>Monosporascus</taxon>
    </lineage>
</organism>
<gene>
    <name evidence="1" type="ORF">DL764_007467</name>
</gene>
<name>A0A4Q4T2I6_9PEZI</name>
<comment type="caution">
    <text evidence="1">The sequence shown here is derived from an EMBL/GenBank/DDBJ whole genome shotgun (WGS) entry which is preliminary data.</text>
</comment>
<dbReference type="AlphaFoldDB" id="A0A4Q4T2I6"/>
<accession>A0A4Q4T2I6</accession>
<dbReference type="Proteomes" id="UP000293360">
    <property type="component" value="Unassembled WGS sequence"/>
</dbReference>
<sequence length="125" mass="13415">MEGGFMRTSALSTAGGITLCHRLPAPHALTQFQRKAEQALLVPQGQMGKRGLSSVLYLDGPGTKLEEFHGSYTVEAEGVEWVDPDRLEERAKTYAGPRKLTLEGAAGGGLGFRQLMRAGPAAMEE</sequence>
<evidence type="ECO:0000313" key="1">
    <source>
        <dbReference type="EMBL" id="RYO96419.1"/>
    </source>
</evidence>
<evidence type="ECO:0000313" key="2">
    <source>
        <dbReference type="Proteomes" id="UP000293360"/>
    </source>
</evidence>
<protein>
    <submittedName>
        <fullName evidence="1">Uncharacterized protein</fullName>
    </submittedName>
</protein>